<dbReference type="EMBL" id="CAMXCT030002890">
    <property type="protein sequence ID" value="CAL4788416.1"/>
    <property type="molecule type" value="Genomic_DNA"/>
</dbReference>
<evidence type="ECO:0008006" key="5">
    <source>
        <dbReference type="Google" id="ProtNLM"/>
    </source>
</evidence>
<gene>
    <name evidence="2" type="ORF">C1SCF055_LOCUS27177</name>
</gene>
<reference evidence="3" key="2">
    <citation type="submission" date="2024-04" db="EMBL/GenBank/DDBJ databases">
        <authorList>
            <person name="Chen Y."/>
            <person name="Shah S."/>
            <person name="Dougan E. K."/>
            <person name="Thang M."/>
            <person name="Chan C."/>
        </authorList>
    </citation>
    <scope>NUCLEOTIDE SEQUENCE [LARGE SCALE GENOMIC DNA]</scope>
</reference>
<evidence type="ECO:0000256" key="1">
    <source>
        <dbReference type="SAM" id="Phobius"/>
    </source>
</evidence>
<sequence length="309" mass="33231">MPKKSAKASKNDAVARDAVRTATSDEEILRQRRRMQAVQLADLVLLAAAWALWMLAGLWYFVFHGLQVPSKVRWLPVSCLEDAVGNFLVCGHFCGMLARCAPQGNWPAWRKPWYLAWVAAFGWLSFLFFQASAPLHAALCGVLAFTMLTTCPAAAETTSGASGSHQADAPLGRSLLCLDAAALLLGVGQEAAGTSWQRSSAALATSMASVPLLMVALGLLCSTSETEILSSIPAVMLQLLSFGVSCVIREDFLTASALVLLFLVHAALYLPLPSNDPESNPFYNSFKRSVQRCVKFMAQPVSGFGDENG</sequence>
<feature type="transmembrane region" description="Helical" evidence="1">
    <location>
        <begin position="40"/>
        <end position="63"/>
    </location>
</feature>
<dbReference type="AlphaFoldDB" id="A0A9P1G4W7"/>
<accession>A0A9P1G4W7</accession>
<feature type="transmembrane region" description="Helical" evidence="1">
    <location>
        <begin position="113"/>
        <end position="129"/>
    </location>
</feature>
<reference evidence="2" key="1">
    <citation type="submission" date="2022-10" db="EMBL/GenBank/DDBJ databases">
        <authorList>
            <person name="Chen Y."/>
            <person name="Dougan E. K."/>
            <person name="Chan C."/>
            <person name="Rhodes N."/>
            <person name="Thang M."/>
        </authorList>
    </citation>
    <scope>NUCLEOTIDE SEQUENCE</scope>
</reference>
<protein>
    <recommendedName>
        <fullName evidence="5">Transmembrane protein</fullName>
    </recommendedName>
</protein>
<organism evidence="2">
    <name type="scientific">Cladocopium goreaui</name>
    <dbReference type="NCBI Taxonomy" id="2562237"/>
    <lineage>
        <taxon>Eukaryota</taxon>
        <taxon>Sar</taxon>
        <taxon>Alveolata</taxon>
        <taxon>Dinophyceae</taxon>
        <taxon>Suessiales</taxon>
        <taxon>Symbiodiniaceae</taxon>
        <taxon>Cladocopium</taxon>
    </lineage>
</organism>
<dbReference type="EMBL" id="CAMXCT010002890">
    <property type="protein sequence ID" value="CAI4001104.1"/>
    <property type="molecule type" value="Genomic_DNA"/>
</dbReference>
<name>A0A9P1G4W7_9DINO</name>
<keyword evidence="1" id="KW-1133">Transmembrane helix</keyword>
<evidence type="ECO:0000313" key="2">
    <source>
        <dbReference type="EMBL" id="CAI4001104.1"/>
    </source>
</evidence>
<keyword evidence="1" id="KW-0812">Transmembrane</keyword>
<evidence type="ECO:0000313" key="4">
    <source>
        <dbReference type="Proteomes" id="UP001152797"/>
    </source>
</evidence>
<evidence type="ECO:0000313" key="3">
    <source>
        <dbReference type="EMBL" id="CAL1154479.1"/>
    </source>
</evidence>
<keyword evidence="4" id="KW-1185">Reference proteome</keyword>
<proteinExistence type="predicted"/>
<keyword evidence="1" id="KW-0472">Membrane</keyword>
<dbReference type="EMBL" id="CAMXCT020002890">
    <property type="protein sequence ID" value="CAL1154479.1"/>
    <property type="molecule type" value="Genomic_DNA"/>
</dbReference>
<comment type="caution">
    <text evidence="2">The sequence shown here is derived from an EMBL/GenBank/DDBJ whole genome shotgun (WGS) entry which is preliminary data.</text>
</comment>
<feature type="transmembrane region" description="Helical" evidence="1">
    <location>
        <begin position="255"/>
        <end position="272"/>
    </location>
</feature>
<dbReference type="Proteomes" id="UP001152797">
    <property type="component" value="Unassembled WGS sequence"/>
</dbReference>